<dbReference type="AlphaFoldDB" id="A0A5J4VBG8"/>
<gene>
    <name evidence="1" type="ORF">EZS28_024686</name>
</gene>
<organism evidence="1 2">
    <name type="scientific">Streblomastix strix</name>
    <dbReference type="NCBI Taxonomy" id="222440"/>
    <lineage>
        <taxon>Eukaryota</taxon>
        <taxon>Metamonada</taxon>
        <taxon>Preaxostyla</taxon>
        <taxon>Oxymonadida</taxon>
        <taxon>Streblomastigidae</taxon>
        <taxon>Streblomastix</taxon>
    </lineage>
</organism>
<dbReference type="EMBL" id="SNRW01008271">
    <property type="protein sequence ID" value="KAA6379787.1"/>
    <property type="molecule type" value="Genomic_DNA"/>
</dbReference>
<accession>A0A5J4VBG8</accession>
<name>A0A5J4VBG8_9EUKA</name>
<dbReference type="Proteomes" id="UP000324800">
    <property type="component" value="Unassembled WGS sequence"/>
</dbReference>
<evidence type="ECO:0000313" key="2">
    <source>
        <dbReference type="Proteomes" id="UP000324800"/>
    </source>
</evidence>
<protein>
    <submittedName>
        <fullName evidence="1">Uncharacterized protein</fullName>
    </submittedName>
</protein>
<proteinExistence type="predicted"/>
<reference evidence="1 2" key="1">
    <citation type="submission" date="2019-03" db="EMBL/GenBank/DDBJ databases">
        <title>Single cell metagenomics reveals metabolic interactions within the superorganism composed of flagellate Streblomastix strix and complex community of Bacteroidetes bacteria on its surface.</title>
        <authorList>
            <person name="Treitli S.C."/>
            <person name="Kolisko M."/>
            <person name="Husnik F."/>
            <person name="Keeling P."/>
            <person name="Hampl V."/>
        </authorList>
    </citation>
    <scope>NUCLEOTIDE SEQUENCE [LARGE SCALE GENOMIC DNA]</scope>
    <source>
        <strain evidence="1">ST1C</strain>
    </source>
</reference>
<comment type="caution">
    <text evidence="1">The sequence shown here is derived from an EMBL/GenBank/DDBJ whole genome shotgun (WGS) entry which is preliminary data.</text>
</comment>
<evidence type="ECO:0000313" key="1">
    <source>
        <dbReference type="EMBL" id="KAA6379787.1"/>
    </source>
</evidence>
<sequence>MGINISDFPDPFYIYGSFISFQQIELYGITSRISDYLNEFYAQDADFHINWAAQYLDICEEDDTSDDLIYRHNEIRCAAGEIFTNRTGLISESIQIWSTYLFQRQSAKKYRPINKISNCSRMRDEKDTPPPSPQPVLYGQYPVNIINNTIGSITVVVSINEDRPHIQN</sequence>